<evidence type="ECO:0000256" key="4">
    <source>
        <dbReference type="ARBA" id="ARBA00022827"/>
    </source>
</evidence>
<dbReference type="Pfam" id="PF16901">
    <property type="entry name" value="DAO_C"/>
    <property type="match status" value="1"/>
</dbReference>
<dbReference type="PRINTS" id="PR01001">
    <property type="entry name" value="FADG3PDH"/>
</dbReference>
<dbReference type="EC" id="1.1.5.3" evidence="6"/>
<dbReference type="InterPro" id="IPR038299">
    <property type="entry name" value="DAO_C_sf"/>
</dbReference>
<evidence type="ECO:0000313" key="9">
    <source>
        <dbReference type="EMBL" id="BDT59767.1"/>
    </source>
</evidence>
<dbReference type="InterPro" id="IPR000447">
    <property type="entry name" value="G3P_DH_FAD-dep"/>
</dbReference>
<evidence type="ECO:0000256" key="5">
    <source>
        <dbReference type="ARBA" id="ARBA00023002"/>
    </source>
</evidence>
<reference evidence="9" key="1">
    <citation type="submission" date="2022-11" db="EMBL/GenBank/DDBJ databases">
        <title>Isolation and characterization of PLA-degrading bacterium Massilia sp. from Antarctic soil.</title>
        <authorList>
            <person name="Sato K."/>
            <person name="Gomez-Fuentes C."/>
            <person name="Ahmad S.A."/>
            <person name="Zulkharnain A."/>
        </authorList>
    </citation>
    <scope>NUCLEOTIDE SEQUENCE</scope>
    <source>
        <strain evidence="9">N-3</strain>
    </source>
</reference>
<evidence type="ECO:0000259" key="8">
    <source>
        <dbReference type="Pfam" id="PF16901"/>
    </source>
</evidence>
<evidence type="ECO:0000256" key="1">
    <source>
        <dbReference type="ARBA" id="ARBA00001974"/>
    </source>
</evidence>
<dbReference type="NCBIfam" id="NF008899">
    <property type="entry name" value="PRK12266.1"/>
    <property type="match status" value="1"/>
</dbReference>
<feature type="domain" description="Alpha-glycerophosphate oxidase C-terminal" evidence="8">
    <location>
        <begin position="385"/>
        <end position="503"/>
    </location>
</feature>
<proteinExistence type="inferred from homology"/>
<evidence type="ECO:0000259" key="7">
    <source>
        <dbReference type="Pfam" id="PF01266"/>
    </source>
</evidence>
<dbReference type="NCBIfam" id="NF009906">
    <property type="entry name" value="PRK13369.1"/>
    <property type="match status" value="1"/>
</dbReference>
<keyword evidence="3 6" id="KW-0285">Flavoprotein</keyword>
<dbReference type="InterPro" id="IPR031656">
    <property type="entry name" value="DAO_C"/>
</dbReference>
<dbReference type="Pfam" id="PF01266">
    <property type="entry name" value="DAO"/>
    <property type="match status" value="1"/>
</dbReference>
<dbReference type="InterPro" id="IPR036188">
    <property type="entry name" value="FAD/NAD-bd_sf"/>
</dbReference>
<dbReference type="Gene3D" id="6.10.250.1890">
    <property type="match status" value="1"/>
</dbReference>
<evidence type="ECO:0000313" key="10">
    <source>
        <dbReference type="Proteomes" id="UP001163336"/>
    </source>
</evidence>
<dbReference type="Gene3D" id="1.10.8.870">
    <property type="entry name" value="Alpha-glycerophosphate oxidase, cap domain"/>
    <property type="match status" value="1"/>
</dbReference>
<comment type="cofactor">
    <cofactor evidence="1 6">
        <name>FAD</name>
        <dbReference type="ChEBI" id="CHEBI:57692"/>
    </cofactor>
</comment>
<comment type="catalytic activity">
    <reaction evidence="6">
        <text>a quinone + sn-glycerol 3-phosphate = dihydroxyacetone phosphate + a quinol</text>
        <dbReference type="Rhea" id="RHEA:18977"/>
        <dbReference type="ChEBI" id="CHEBI:24646"/>
        <dbReference type="ChEBI" id="CHEBI:57597"/>
        <dbReference type="ChEBI" id="CHEBI:57642"/>
        <dbReference type="ChEBI" id="CHEBI:132124"/>
        <dbReference type="EC" id="1.1.5.3"/>
    </reaction>
</comment>
<dbReference type="PROSITE" id="PS00978">
    <property type="entry name" value="FAD_G3PDH_2"/>
    <property type="match status" value="1"/>
</dbReference>
<dbReference type="RefSeq" id="WP_281908616.1">
    <property type="nucleotide sequence ID" value="NZ_AP026966.1"/>
</dbReference>
<comment type="similarity">
    <text evidence="2 6">Belongs to the FAD-dependent glycerol-3-phosphate dehydrogenase family.</text>
</comment>
<evidence type="ECO:0000256" key="6">
    <source>
        <dbReference type="RuleBase" id="RU361217"/>
    </source>
</evidence>
<dbReference type="Gene3D" id="3.30.9.10">
    <property type="entry name" value="D-Amino Acid Oxidase, subunit A, domain 2"/>
    <property type="match status" value="1"/>
</dbReference>
<keyword evidence="4" id="KW-0274">FAD</keyword>
<keyword evidence="5 6" id="KW-0560">Oxidoreductase</keyword>
<dbReference type="SUPFAM" id="SSF51905">
    <property type="entry name" value="FAD/NAD(P)-binding domain"/>
    <property type="match status" value="1"/>
</dbReference>
<organism evidence="9 10">
    <name type="scientific">Massilia varians</name>
    <dbReference type="NCBI Taxonomy" id="457921"/>
    <lineage>
        <taxon>Bacteria</taxon>
        <taxon>Pseudomonadati</taxon>
        <taxon>Pseudomonadota</taxon>
        <taxon>Betaproteobacteria</taxon>
        <taxon>Burkholderiales</taxon>
        <taxon>Oxalobacteraceae</taxon>
        <taxon>Telluria group</taxon>
        <taxon>Massilia</taxon>
    </lineage>
</organism>
<dbReference type="PANTHER" id="PTHR11985:SF15">
    <property type="entry name" value="GLYCEROL-3-PHOSPHATE DEHYDROGENASE, MITOCHONDRIAL"/>
    <property type="match status" value="1"/>
</dbReference>
<sequence length="518" mass="55956">MIDDTQLECDVLVVGGGINGAGIARDAAGRGLRVVLCDKDDLGSHTSSASSKLIHGGLRYLEHRAFGLVRKALLEREILLCSAPHIMHPLLFVMPHDSTQRPAWLIRAGLFLYDRLAPRAFLPASNAVALAGHRAGGPLKPSFTRAFVYSDGWVDDARLVVLNALDAHERGASVLTHTRCAAFERHSRYWMATLVQGERSFTVKARCLVNAAGPWAARVAQAAAGSACARRLRLVKGSHIVVPRLFDHEYAYIFQHPDGRIVFAMPYEDAFTLIGTTDLEFQGDPDQVAIAATETAYLCELANRYFRRRITPANVVWSYSGVRPLLDDDAASASAATRDYLLGHDLAGAPLLSVFGGKITTYRKLAEQAADWICAALGQPRPAWTAQAVLPGGDLFGSVPASRAVLEFERWAAALAGRHPWLPAGLARRWGRAYGTRAEVLLAGATGLGDLGEEVAPGLYAAELRYLMRHEWAGCAEDVLWRRTKLGLHLAPACAAAVDAWMDAARAASGPAALFAPA</sequence>
<dbReference type="EMBL" id="AP026966">
    <property type="protein sequence ID" value="BDT59767.1"/>
    <property type="molecule type" value="Genomic_DNA"/>
</dbReference>
<dbReference type="Proteomes" id="UP001163336">
    <property type="component" value="Chromosome"/>
</dbReference>
<dbReference type="SUPFAM" id="SSF54373">
    <property type="entry name" value="FAD-linked reductases, C-terminal domain"/>
    <property type="match status" value="1"/>
</dbReference>
<feature type="domain" description="FAD dependent oxidoreductase" evidence="7">
    <location>
        <begin position="10"/>
        <end position="363"/>
    </location>
</feature>
<evidence type="ECO:0000256" key="2">
    <source>
        <dbReference type="ARBA" id="ARBA00007330"/>
    </source>
</evidence>
<gene>
    <name evidence="9" type="primary">glpD</name>
    <name evidence="9" type="ORF">MasN3_32610</name>
</gene>
<dbReference type="PANTHER" id="PTHR11985">
    <property type="entry name" value="GLYCEROL-3-PHOSPHATE DEHYDROGENASE"/>
    <property type="match status" value="1"/>
</dbReference>
<keyword evidence="10" id="KW-1185">Reference proteome</keyword>
<accession>A0ABN6TC16</accession>
<name>A0ABN6TC16_9BURK</name>
<dbReference type="InterPro" id="IPR006076">
    <property type="entry name" value="FAD-dep_OxRdtase"/>
</dbReference>
<dbReference type="PROSITE" id="PS00977">
    <property type="entry name" value="FAD_G3PDH_1"/>
    <property type="match status" value="1"/>
</dbReference>
<evidence type="ECO:0000256" key="3">
    <source>
        <dbReference type="ARBA" id="ARBA00022630"/>
    </source>
</evidence>
<dbReference type="Gene3D" id="3.50.50.60">
    <property type="entry name" value="FAD/NAD(P)-binding domain"/>
    <property type="match status" value="1"/>
</dbReference>
<protein>
    <recommendedName>
        <fullName evidence="6">Glycerol-3-phosphate dehydrogenase</fullName>
        <ecNumber evidence="6">1.1.5.3</ecNumber>
    </recommendedName>
</protein>